<reference evidence="7" key="3">
    <citation type="submission" date="2015-06" db="UniProtKB">
        <authorList>
            <consortium name="EnsemblProtists"/>
        </authorList>
    </citation>
    <scope>IDENTIFICATION</scope>
</reference>
<protein>
    <recommendedName>
        <fullName evidence="5">O-GlcNAc transferase C-terminal domain-containing protein</fullName>
    </recommendedName>
</protein>
<dbReference type="KEGG" id="gtt:GUITHDRAFT_54742"/>
<name>L1JIL3_GUITC</name>
<dbReference type="RefSeq" id="XP_005834915.1">
    <property type="nucleotide sequence ID" value="XM_005834858.1"/>
</dbReference>
<dbReference type="GO" id="GO:0016757">
    <property type="term" value="F:glycosyltransferase activity"/>
    <property type="evidence" value="ECO:0007669"/>
    <property type="project" value="TreeGrafter"/>
</dbReference>
<dbReference type="EMBL" id="JH992988">
    <property type="protein sequence ID" value="EKX47935.1"/>
    <property type="molecule type" value="Genomic_DNA"/>
</dbReference>
<feature type="non-terminal residue" evidence="6">
    <location>
        <position position="1"/>
    </location>
</feature>
<evidence type="ECO:0000256" key="4">
    <source>
        <dbReference type="ARBA" id="ARBA00022803"/>
    </source>
</evidence>
<dbReference type="PaxDb" id="55529-EKX47935"/>
<evidence type="ECO:0000256" key="1">
    <source>
        <dbReference type="ARBA" id="ARBA00004922"/>
    </source>
</evidence>
<dbReference type="AlphaFoldDB" id="L1JIL3"/>
<dbReference type="GO" id="GO:0006493">
    <property type="term" value="P:protein O-linked glycosylation"/>
    <property type="evidence" value="ECO:0007669"/>
    <property type="project" value="TreeGrafter"/>
</dbReference>
<dbReference type="PANTHER" id="PTHR44998">
    <property type="match status" value="1"/>
</dbReference>
<reference evidence="8" key="2">
    <citation type="submission" date="2012-11" db="EMBL/GenBank/DDBJ databases">
        <authorList>
            <person name="Kuo A."/>
            <person name="Curtis B.A."/>
            <person name="Tanifuji G."/>
            <person name="Burki F."/>
            <person name="Gruber A."/>
            <person name="Irimia M."/>
            <person name="Maruyama S."/>
            <person name="Arias M.C."/>
            <person name="Ball S.G."/>
            <person name="Gile G.H."/>
            <person name="Hirakawa Y."/>
            <person name="Hopkins J.F."/>
            <person name="Rensing S.A."/>
            <person name="Schmutz J."/>
            <person name="Symeonidi A."/>
            <person name="Elias M."/>
            <person name="Eveleigh R.J."/>
            <person name="Herman E.K."/>
            <person name="Klute M.J."/>
            <person name="Nakayama T."/>
            <person name="Obornik M."/>
            <person name="Reyes-Prieto A."/>
            <person name="Armbrust E.V."/>
            <person name="Aves S.J."/>
            <person name="Beiko R.G."/>
            <person name="Coutinho P."/>
            <person name="Dacks J.B."/>
            <person name="Durnford D.G."/>
            <person name="Fast N.M."/>
            <person name="Green B.R."/>
            <person name="Grisdale C."/>
            <person name="Hempe F."/>
            <person name="Henrissat B."/>
            <person name="Hoppner M.P."/>
            <person name="Ishida K.-I."/>
            <person name="Kim E."/>
            <person name="Koreny L."/>
            <person name="Kroth P.G."/>
            <person name="Liu Y."/>
            <person name="Malik S.-B."/>
            <person name="Maier U.G."/>
            <person name="McRose D."/>
            <person name="Mock T."/>
            <person name="Neilson J.A."/>
            <person name="Onodera N.T."/>
            <person name="Poole A.M."/>
            <person name="Pritham E.J."/>
            <person name="Richards T.A."/>
            <person name="Rocap G."/>
            <person name="Roy S.W."/>
            <person name="Sarai C."/>
            <person name="Schaack S."/>
            <person name="Shirato S."/>
            <person name="Slamovits C.H."/>
            <person name="Spencer D.F."/>
            <person name="Suzuki S."/>
            <person name="Worden A.Z."/>
            <person name="Zauner S."/>
            <person name="Barry K."/>
            <person name="Bell C."/>
            <person name="Bharti A.K."/>
            <person name="Crow J.A."/>
            <person name="Grimwood J."/>
            <person name="Kramer R."/>
            <person name="Lindquist E."/>
            <person name="Lucas S."/>
            <person name="Salamov A."/>
            <person name="McFadden G.I."/>
            <person name="Lane C.E."/>
            <person name="Keeling P.J."/>
            <person name="Gray M.W."/>
            <person name="Grigoriev I.V."/>
            <person name="Archibald J.M."/>
        </authorList>
    </citation>
    <scope>NUCLEOTIDE SEQUENCE</scope>
    <source>
        <strain evidence="8">CCMP2712</strain>
    </source>
</reference>
<keyword evidence="2" id="KW-0808">Transferase</keyword>
<dbReference type="Proteomes" id="UP000011087">
    <property type="component" value="Unassembled WGS sequence"/>
</dbReference>
<feature type="domain" description="O-GlcNAc transferase C-terminal" evidence="5">
    <location>
        <begin position="4"/>
        <end position="169"/>
    </location>
</feature>
<keyword evidence="3" id="KW-0677">Repeat</keyword>
<gene>
    <name evidence="6" type="ORF">GUITHDRAFT_54742</name>
</gene>
<dbReference type="EnsemblProtists" id="EKX47935">
    <property type="protein sequence ID" value="EKX47935"/>
    <property type="gene ID" value="GUITHDRAFT_54742"/>
</dbReference>
<dbReference type="InterPro" id="IPR029489">
    <property type="entry name" value="OGT/SEC/SPY_C"/>
</dbReference>
<dbReference type="Gene3D" id="3.40.50.2000">
    <property type="entry name" value="Glycogen Phosphorylase B"/>
    <property type="match status" value="1"/>
</dbReference>
<evidence type="ECO:0000313" key="7">
    <source>
        <dbReference type="EnsemblProtists" id="EKX47935"/>
    </source>
</evidence>
<evidence type="ECO:0000313" key="6">
    <source>
        <dbReference type="EMBL" id="EKX47935.1"/>
    </source>
</evidence>
<evidence type="ECO:0000256" key="2">
    <source>
        <dbReference type="ARBA" id="ARBA00022679"/>
    </source>
</evidence>
<reference evidence="6 8" key="1">
    <citation type="journal article" date="2012" name="Nature">
        <title>Algal genomes reveal evolutionary mosaicism and the fate of nucleomorphs.</title>
        <authorList>
            <consortium name="DOE Joint Genome Institute"/>
            <person name="Curtis B.A."/>
            <person name="Tanifuji G."/>
            <person name="Burki F."/>
            <person name="Gruber A."/>
            <person name="Irimia M."/>
            <person name="Maruyama S."/>
            <person name="Arias M.C."/>
            <person name="Ball S.G."/>
            <person name="Gile G.H."/>
            <person name="Hirakawa Y."/>
            <person name="Hopkins J.F."/>
            <person name="Kuo A."/>
            <person name="Rensing S.A."/>
            <person name="Schmutz J."/>
            <person name="Symeonidi A."/>
            <person name="Elias M."/>
            <person name="Eveleigh R.J."/>
            <person name="Herman E.K."/>
            <person name="Klute M.J."/>
            <person name="Nakayama T."/>
            <person name="Obornik M."/>
            <person name="Reyes-Prieto A."/>
            <person name="Armbrust E.V."/>
            <person name="Aves S.J."/>
            <person name="Beiko R.G."/>
            <person name="Coutinho P."/>
            <person name="Dacks J.B."/>
            <person name="Durnford D.G."/>
            <person name="Fast N.M."/>
            <person name="Green B.R."/>
            <person name="Grisdale C.J."/>
            <person name="Hempel F."/>
            <person name="Henrissat B."/>
            <person name="Hoppner M.P."/>
            <person name="Ishida K."/>
            <person name="Kim E."/>
            <person name="Koreny L."/>
            <person name="Kroth P.G."/>
            <person name="Liu Y."/>
            <person name="Malik S.B."/>
            <person name="Maier U.G."/>
            <person name="McRose D."/>
            <person name="Mock T."/>
            <person name="Neilson J.A."/>
            <person name="Onodera N.T."/>
            <person name="Poole A.M."/>
            <person name="Pritham E.J."/>
            <person name="Richards T.A."/>
            <person name="Rocap G."/>
            <person name="Roy S.W."/>
            <person name="Sarai C."/>
            <person name="Schaack S."/>
            <person name="Shirato S."/>
            <person name="Slamovits C.H."/>
            <person name="Spencer D.F."/>
            <person name="Suzuki S."/>
            <person name="Worden A.Z."/>
            <person name="Zauner S."/>
            <person name="Barry K."/>
            <person name="Bell C."/>
            <person name="Bharti A.K."/>
            <person name="Crow J.A."/>
            <person name="Grimwood J."/>
            <person name="Kramer R."/>
            <person name="Lindquist E."/>
            <person name="Lucas S."/>
            <person name="Salamov A."/>
            <person name="McFadden G.I."/>
            <person name="Lane C.E."/>
            <person name="Keeling P.J."/>
            <person name="Gray M.W."/>
            <person name="Grigoriev I.V."/>
            <person name="Archibald J.M."/>
        </authorList>
    </citation>
    <scope>NUCLEOTIDE SEQUENCE</scope>
    <source>
        <strain evidence="6 8">CCMP2712</strain>
    </source>
</reference>
<dbReference type="GeneID" id="17304539"/>
<dbReference type="Pfam" id="PF13844">
    <property type="entry name" value="Glyco_transf_41"/>
    <property type="match status" value="2"/>
</dbReference>
<dbReference type="eggNOG" id="KOG4626">
    <property type="taxonomic scope" value="Eukaryota"/>
</dbReference>
<evidence type="ECO:0000259" key="5">
    <source>
        <dbReference type="Pfam" id="PF13844"/>
    </source>
</evidence>
<comment type="pathway">
    <text evidence="1">Protein modification; protein glycosylation.</text>
</comment>
<organism evidence="6">
    <name type="scientific">Guillardia theta (strain CCMP2712)</name>
    <name type="common">Cryptophyte</name>
    <dbReference type="NCBI Taxonomy" id="905079"/>
    <lineage>
        <taxon>Eukaryota</taxon>
        <taxon>Cryptophyceae</taxon>
        <taxon>Pyrenomonadales</taxon>
        <taxon>Geminigeraceae</taxon>
        <taxon>Guillardia</taxon>
    </lineage>
</organism>
<feature type="non-terminal residue" evidence="6">
    <location>
        <position position="377"/>
    </location>
</feature>
<dbReference type="OrthoDB" id="9991317at2759"/>
<evidence type="ECO:0000256" key="3">
    <source>
        <dbReference type="ARBA" id="ARBA00022737"/>
    </source>
</evidence>
<keyword evidence="4" id="KW-0802">TPR repeat</keyword>
<keyword evidence="8" id="KW-1185">Reference proteome</keyword>
<feature type="domain" description="O-GlcNAc transferase C-terminal" evidence="5">
    <location>
        <begin position="171"/>
        <end position="360"/>
    </location>
</feature>
<proteinExistence type="predicted"/>
<dbReference type="PANTHER" id="PTHR44998:SF1">
    <property type="entry name" value="UDP-N-ACETYLGLUCOSAMINE--PEPTIDE N-ACETYLGLUCOSAMINYLTRANSFERASE 110 KDA SUBUNIT"/>
    <property type="match status" value="1"/>
</dbReference>
<dbReference type="HOGENOM" id="CLU_001721_2_2_1"/>
<dbReference type="OMA" id="CIGANIY"/>
<evidence type="ECO:0000313" key="8">
    <source>
        <dbReference type="Proteomes" id="UP000011087"/>
    </source>
</evidence>
<sequence>SGASSSRLRIGYMSSDFVDHPTADLILRALLLHDKDRFDVYCYSITNHANSEYRRRLKHHIPNFKNLAKKDSDDKCAEIIAQDGIHILINLNGHTAGDRNGISSLRPAPIQVVYLAYPGTSGADYIDFNVVDDHVCPPEHREFYSEKLIRMPHCYQVNSFNDLYQDVLRSETLPKRRDHFLPDKPAVVLCNFCRLGRISQELFDAWLRIMRRVEGSILWLYSHPRAAANRLRDYARRQDFPTDRIIFAPPCSPKLQHMKRLTLADLYLDTLVYNGHTTASDVLWAGVPIVTVKGSNWPSLVATSLARSVGLPEMVATSLEEYEEMAVDLASNPEKLQGLRSKLCRNRLTQPLFDNERWVRSFENALETIWKTWENGE</sequence>
<dbReference type="Gene3D" id="3.40.50.11380">
    <property type="match status" value="1"/>
</dbReference>
<accession>L1JIL3</accession>